<evidence type="ECO:0000256" key="2">
    <source>
        <dbReference type="ARBA" id="ARBA00004370"/>
    </source>
</evidence>
<keyword evidence="12" id="KW-0472">Membrane</keyword>
<comment type="subcellular location">
    <subcellularLocation>
        <location evidence="2">Membrane</location>
    </subcellularLocation>
</comment>
<accession>A0A0C9VCE0</accession>
<dbReference type="SUPFAM" id="SSF48264">
    <property type="entry name" value="Cytochrome P450"/>
    <property type="match status" value="1"/>
</dbReference>
<dbReference type="GO" id="GO:0005506">
    <property type="term" value="F:iron ion binding"/>
    <property type="evidence" value="ECO:0007669"/>
    <property type="project" value="InterPro"/>
</dbReference>
<dbReference type="GO" id="GO:0020037">
    <property type="term" value="F:heme binding"/>
    <property type="evidence" value="ECO:0007669"/>
    <property type="project" value="InterPro"/>
</dbReference>
<evidence type="ECO:0000256" key="13">
    <source>
        <dbReference type="PIRSR" id="PIRSR602401-1"/>
    </source>
</evidence>
<dbReference type="OrthoDB" id="2685000at2759"/>
<dbReference type="PANTHER" id="PTHR46300:SF2">
    <property type="entry name" value="CYTOCHROME P450 MONOOXYGENASE ALNH-RELATED"/>
    <property type="match status" value="1"/>
</dbReference>
<evidence type="ECO:0000256" key="7">
    <source>
        <dbReference type="ARBA" id="ARBA00022723"/>
    </source>
</evidence>
<dbReference type="PRINTS" id="PR00463">
    <property type="entry name" value="EP450I"/>
</dbReference>
<dbReference type="GO" id="GO:0016020">
    <property type="term" value="C:membrane"/>
    <property type="evidence" value="ECO:0007669"/>
    <property type="project" value="UniProtKB-SubCell"/>
</dbReference>
<comment type="cofactor">
    <cofactor evidence="1 13">
        <name>heme</name>
        <dbReference type="ChEBI" id="CHEBI:30413"/>
    </cofactor>
</comment>
<evidence type="ECO:0000313" key="15">
    <source>
        <dbReference type="Proteomes" id="UP000054279"/>
    </source>
</evidence>
<dbReference type="InterPro" id="IPR002401">
    <property type="entry name" value="Cyt_P450_E_grp-I"/>
</dbReference>
<keyword evidence="10 13" id="KW-0408">Iron</keyword>
<dbReference type="InterPro" id="IPR050364">
    <property type="entry name" value="Cytochrome_P450_fung"/>
</dbReference>
<dbReference type="AlphaFoldDB" id="A0A0C9VCE0"/>
<evidence type="ECO:0000256" key="3">
    <source>
        <dbReference type="ARBA" id="ARBA00005179"/>
    </source>
</evidence>
<dbReference type="PANTHER" id="PTHR46300">
    <property type="entry name" value="P450, PUTATIVE (EUROFUNG)-RELATED-RELATED"/>
    <property type="match status" value="1"/>
</dbReference>
<dbReference type="InterPro" id="IPR001128">
    <property type="entry name" value="Cyt_P450"/>
</dbReference>
<keyword evidence="5 13" id="KW-0349">Heme</keyword>
<keyword evidence="6" id="KW-0812">Transmembrane</keyword>
<dbReference type="HOGENOM" id="CLU_001570_20_2_1"/>
<dbReference type="Pfam" id="PF00067">
    <property type="entry name" value="p450"/>
    <property type="match status" value="1"/>
</dbReference>
<evidence type="ECO:0000256" key="8">
    <source>
        <dbReference type="ARBA" id="ARBA00022989"/>
    </source>
</evidence>
<keyword evidence="11" id="KW-0503">Monooxygenase</keyword>
<name>A0A0C9VCE0_SPHS4</name>
<keyword evidence="15" id="KW-1185">Reference proteome</keyword>
<evidence type="ECO:0000256" key="5">
    <source>
        <dbReference type="ARBA" id="ARBA00022617"/>
    </source>
</evidence>
<dbReference type="GO" id="GO:0004497">
    <property type="term" value="F:monooxygenase activity"/>
    <property type="evidence" value="ECO:0007669"/>
    <property type="project" value="UniProtKB-KW"/>
</dbReference>
<evidence type="ECO:0000256" key="11">
    <source>
        <dbReference type="ARBA" id="ARBA00023033"/>
    </source>
</evidence>
<keyword evidence="9" id="KW-0560">Oxidoreductase</keyword>
<evidence type="ECO:0000256" key="6">
    <source>
        <dbReference type="ARBA" id="ARBA00022692"/>
    </source>
</evidence>
<keyword evidence="7 13" id="KW-0479">Metal-binding</keyword>
<dbReference type="Gene3D" id="1.10.630.10">
    <property type="entry name" value="Cytochrome P450"/>
    <property type="match status" value="1"/>
</dbReference>
<evidence type="ECO:0000256" key="10">
    <source>
        <dbReference type="ARBA" id="ARBA00023004"/>
    </source>
</evidence>
<evidence type="ECO:0000256" key="1">
    <source>
        <dbReference type="ARBA" id="ARBA00001971"/>
    </source>
</evidence>
<dbReference type="EMBL" id="KN837116">
    <property type="protein sequence ID" value="KIJ44644.1"/>
    <property type="molecule type" value="Genomic_DNA"/>
</dbReference>
<protein>
    <recommendedName>
        <fullName evidence="16">Cytochrome P450</fullName>
    </recommendedName>
</protein>
<feature type="binding site" description="axial binding residue" evidence="13">
    <location>
        <position position="45"/>
    </location>
    <ligand>
        <name>heme</name>
        <dbReference type="ChEBI" id="CHEBI:30413"/>
    </ligand>
    <ligandPart>
        <name>Fe</name>
        <dbReference type="ChEBI" id="CHEBI:18248"/>
    </ligandPart>
</feature>
<evidence type="ECO:0000256" key="9">
    <source>
        <dbReference type="ARBA" id="ARBA00023002"/>
    </source>
</evidence>
<comment type="pathway">
    <text evidence="3">Secondary metabolite biosynthesis.</text>
</comment>
<dbReference type="InterPro" id="IPR036396">
    <property type="entry name" value="Cyt_P450_sf"/>
</dbReference>
<dbReference type="GO" id="GO:0016705">
    <property type="term" value="F:oxidoreductase activity, acting on paired donors, with incorporation or reduction of molecular oxygen"/>
    <property type="evidence" value="ECO:0007669"/>
    <property type="project" value="InterPro"/>
</dbReference>
<evidence type="ECO:0008006" key="16">
    <source>
        <dbReference type="Google" id="ProtNLM"/>
    </source>
</evidence>
<gene>
    <name evidence="14" type="ORF">M422DRAFT_251939</name>
</gene>
<evidence type="ECO:0000256" key="4">
    <source>
        <dbReference type="ARBA" id="ARBA00010617"/>
    </source>
</evidence>
<sequence>MLRMLLHNEADFGPNPDRFDPERYFIPGVCNPRSTGAFGFGRRICSGRHMAMNSVFLAIASILQVFEVSKERDGSGKEIPIEAEYSSGFAW</sequence>
<dbReference type="Proteomes" id="UP000054279">
    <property type="component" value="Unassembled WGS sequence"/>
</dbReference>
<evidence type="ECO:0000313" key="14">
    <source>
        <dbReference type="EMBL" id="KIJ44644.1"/>
    </source>
</evidence>
<keyword evidence="8" id="KW-1133">Transmembrane helix</keyword>
<organism evidence="14 15">
    <name type="scientific">Sphaerobolus stellatus (strain SS14)</name>
    <dbReference type="NCBI Taxonomy" id="990650"/>
    <lineage>
        <taxon>Eukaryota</taxon>
        <taxon>Fungi</taxon>
        <taxon>Dikarya</taxon>
        <taxon>Basidiomycota</taxon>
        <taxon>Agaricomycotina</taxon>
        <taxon>Agaricomycetes</taxon>
        <taxon>Phallomycetidae</taxon>
        <taxon>Geastrales</taxon>
        <taxon>Sphaerobolaceae</taxon>
        <taxon>Sphaerobolus</taxon>
    </lineage>
</organism>
<reference evidence="14 15" key="1">
    <citation type="submission" date="2014-06" db="EMBL/GenBank/DDBJ databases">
        <title>Evolutionary Origins and Diversification of the Mycorrhizal Mutualists.</title>
        <authorList>
            <consortium name="DOE Joint Genome Institute"/>
            <consortium name="Mycorrhizal Genomics Consortium"/>
            <person name="Kohler A."/>
            <person name="Kuo A."/>
            <person name="Nagy L.G."/>
            <person name="Floudas D."/>
            <person name="Copeland A."/>
            <person name="Barry K.W."/>
            <person name="Cichocki N."/>
            <person name="Veneault-Fourrey C."/>
            <person name="LaButti K."/>
            <person name="Lindquist E.A."/>
            <person name="Lipzen A."/>
            <person name="Lundell T."/>
            <person name="Morin E."/>
            <person name="Murat C."/>
            <person name="Riley R."/>
            <person name="Ohm R."/>
            <person name="Sun H."/>
            <person name="Tunlid A."/>
            <person name="Henrissat B."/>
            <person name="Grigoriev I.V."/>
            <person name="Hibbett D.S."/>
            <person name="Martin F."/>
        </authorList>
    </citation>
    <scope>NUCLEOTIDE SEQUENCE [LARGE SCALE GENOMIC DNA]</scope>
    <source>
        <strain evidence="14 15">SS14</strain>
    </source>
</reference>
<comment type="similarity">
    <text evidence="4">Belongs to the cytochrome P450 family.</text>
</comment>
<evidence type="ECO:0000256" key="12">
    <source>
        <dbReference type="ARBA" id="ARBA00023136"/>
    </source>
</evidence>
<proteinExistence type="inferred from homology"/>